<name>A0A6J6SBF7_9ZZZZ</name>
<sequence length="223" mass="24164">MAHLVSVNVGRPREADWAAIGYTSMDKTPVVGPVAVGELGLAGDEVSDTRHHGGIDQALYAFAREDLDAWGAELGQEINPGQFAENLTTEGIDVNEAEIGERWQIGEVILEIRSVRTPCNDFKAWMGLSGYDNTAWVKRFAQVGRPGPYLKVLAPGSIAAGDELQVIHRPGHGVTVSTMFRALNTDHRLLPELLRVPDLMPKARDKAEQYIASTGGLPTPSRG</sequence>
<protein>
    <submittedName>
        <fullName evidence="2">Unannotated protein</fullName>
    </submittedName>
</protein>
<dbReference type="EMBL" id="CAEZXR010000413">
    <property type="protein sequence ID" value="CAB4732093.1"/>
    <property type="molecule type" value="Genomic_DNA"/>
</dbReference>
<gene>
    <name evidence="2" type="ORF">UFOPK2579_02639</name>
</gene>
<dbReference type="InterPro" id="IPR005302">
    <property type="entry name" value="MoCF_Sase_C"/>
</dbReference>
<dbReference type="InterPro" id="IPR011037">
    <property type="entry name" value="Pyrv_Knase-like_insert_dom_sf"/>
</dbReference>
<feature type="domain" description="MOSC" evidence="1">
    <location>
        <begin position="28"/>
        <end position="167"/>
    </location>
</feature>
<dbReference type="AlphaFoldDB" id="A0A6J6SBF7"/>
<evidence type="ECO:0000313" key="2">
    <source>
        <dbReference type="EMBL" id="CAB4732093.1"/>
    </source>
</evidence>
<evidence type="ECO:0000259" key="1">
    <source>
        <dbReference type="PROSITE" id="PS51340"/>
    </source>
</evidence>
<dbReference type="Pfam" id="PF03473">
    <property type="entry name" value="MOSC"/>
    <property type="match status" value="1"/>
</dbReference>
<dbReference type="SUPFAM" id="SSF50800">
    <property type="entry name" value="PK beta-barrel domain-like"/>
    <property type="match status" value="1"/>
</dbReference>
<dbReference type="PANTHER" id="PTHR30212">
    <property type="entry name" value="PROTEIN YIIM"/>
    <property type="match status" value="1"/>
</dbReference>
<organism evidence="2">
    <name type="scientific">freshwater metagenome</name>
    <dbReference type="NCBI Taxonomy" id="449393"/>
    <lineage>
        <taxon>unclassified sequences</taxon>
        <taxon>metagenomes</taxon>
        <taxon>ecological metagenomes</taxon>
    </lineage>
</organism>
<reference evidence="2" key="1">
    <citation type="submission" date="2020-05" db="EMBL/GenBank/DDBJ databases">
        <authorList>
            <person name="Chiriac C."/>
            <person name="Salcher M."/>
            <person name="Ghai R."/>
            <person name="Kavagutti S V."/>
        </authorList>
    </citation>
    <scope>NUCLEOTIDE SEQUENCE</scope>
</reference>
<dbReference type="PROSITE" id="PS51340">
    <property type="entry name" value="MOSC"/>
    <property type="match status" value="1"/>
</dbReference>
<dbReference type="GO" id="GO:0003824">
    <property type="term" value="F:catalytic activity"/>
    <property type="evidence" value="ECO:0007669"/>
    <property type="project" value="InterPro"/>
</dbReference>
<dbReference type="Gene3D" id="2.40.33.20">
    <property type="entry name" value="PK beta-barrel domain-like"/>
    <property type="match status" value="1"/>
</dbReference>
<dbReference type="GO" id="GO:0030170">
    <property type="term" value="F:pyridoxal phosphate binding"/>
    <property type="evidence" value="ECO:0007669"/>
    <property type="project" value="InterPro"/>
</dbReference>
<proteinExistence type="predicted"/>
<dbReference type="GO" id="GO:0030151">
    <property type="term" value="F:molybdenum ion binding"/>
    <property type="evidence" value="ECO:0007669"/>
    <property type="project" value="InterPro"/>
</dbReference>
<accession>A0A6J6SBF7</accession>
<dbReference type="InterPro" id="IPR052353">
    <property type="entry name" value="Benzoxazolinone_Detox_Enz"/>
</dbReference>
<dbReference type="PANTHER" id="PTHR30212:SF2">
    <property type="entry name" value="PROTEIN YIIM"/>
    <property type="match status" value="1"/>
</dbReference>